<protein>
    <recommendedName>
        <fullName evidence="3">Helix-turn-helix domain of resolvase</fullName>
    </recommendedName>
</protein>
<dbReference type="EMBL" id="JXYS01000078">
    <property type="protein sequence ID" value="KJF16613.1"/>
    <property type="molecule type" value="Genomic_DNA"/>
</dbReference>
<evidence type="ECO:0000313" key="2">
    <source>
        <dbReference type="Proteomes" id="UP000032360"/>
    </source>
</evidence>
<dbReference type="STRING" id="1280514.AXFE_24750"/>
<dbReference type="Gene3D" id="1.10.10.60">
    <property type="entry name" value="Homeodomain-like"/>
    <property type="match status" value="2"/>
</dbReference>
<evidence type="ECO:0008006" key="3">
    <source>
        <dbReference type="Google" id="ProtNLM"/>
    </source>
</evidence>
<dbReference type="OrthoDB" id="3217513at2"/>
<name>A0A0D8HFB4_9ACTN</name>
<keyword evidence="2" id="KW-1185">Reference proteome</keyword>
<evidence type="ECO:0000313" key="1">
    <source>
        <dbReference type="EMBL" id="KJF16613.1"/>
    </source>
</evidence>
<comment type="caution">
    <text evidence="1">The sequence shown here is derived from an EMBL/GenBank/DDBJ whole genome shotgun (WGS) entry which is preliminary data.</text>
</comment>
<dbReference type="RefSeq" id="WP_052606172.1">
    <property type="nucleotide sequence ID" value="NZ_JXYS01000078.1"/>
</dbReference>
<dbReference type="Proteomes" id="UP000032360">
    <property type="component" value="Unassembled WGS sequence"/>
</dbReference>
<sequence length="279" mass="31235">MARIEDQFASLDANFGQVRAVLADTLDLTRDCHTAYLEAGDNTRRLFNQAFFAKIYIDVDEETREQTVRVDYSEPFDTLLSRLIPASVHRTLDIEKTAPRDILIGGLSDTLTGTEKVQGSHTDTLVVLARLFSNSTPSALCRAINAYRQLDLTRIGCKRVGRVHPKRAKRLSDTQLARLVEQYESGATVYELASEFAIDRRTASNHLKQQGVIIRLQPPTEETVDEIVRLYESGLSMSKVGQQVGFSADSVGSHLRKRGVKARDPQKQPYTVIRNSAIK</sequence>
<proteinExistence type="predicted"/>
<accession>A0A0D8HFB4</accession>
<dbReference type="AlphaFoldDB" id="A0A0D8HFB4"/>
<gene>
    <name evidence="1" type="ORF">AXFE_24750</name>
</gene>
<organism evidence="1 2">
    <name type="scientific">Acidithrix ferrooxidans</name>
    <dbReference type="NCBI Taxonomy" id="1280514"/>
    <lineage>
        <taxon>Bacteria</taxon>
        <taxon>Bacillati</taxon>
        <taxon>Actinomycetota</taxon>
        <taxon>Acidimicrobiia</taxon>
        <taxon>Acidimicrobiales</taxon>
        <taxon>Acidimicrobiaceae</taxon>
        <taxon>Acidithrix</taxon>
    </lineage>
</organism>
<reference evidence="1 2" key="1">
    <citation type="submission" date="2015-01" db="EMBL/GenBank/DDBJ databases">
        <title>Draft genome of the acidophilic iron oxidizer Acidithrix ferrooxidans strain Py-F3.</title>
        <authorList>
            <person name="Poehlein A."/>
            <person name="Eisen S."/>
            <person name="Schloemann M."/>
            <person name="Johnson B.D."/>
            <person name="Daniel R."/>
            <person name="Muehling M."/>
        </authorList>
    </citation>
    <scope>NUCLEOTIDE SEQUENCE [LARGE SCALE GENOMIC DNA]</scope>
    <source>
        <strain evidence="1 2">Py-F3</strain>
    </source>
</reference>